<evidence type="ECO:0000256" key="3">
    <source>
        <dbReference type="ARBA" id="ARBA00023125"/>
    </source>
</evidence>
<dbReference type="EMBL" id="JBHEZZ010000052">
    <property type="protein sequence ID" value="MFC1407596.1"/>
    <property type="molecule type" value="Genomic_DNA"/>
</dbReference>
<evidence type="ECO:0000256" key="6">
    <source>
        <dbReference type="SAM" id="MobiDB-lite"/>
    </source>
</evidence>
<accession>A0ABV6V1J3</accession>
<feature type="region of interest" description="Disordered" evidence="6">
    <location>
        <begin position="108"/>
        <end position="129"/>
    </location>
</feature>
<comment type="caution">
    <text evidence="8">The sequence shown here is derived from an EMBL/GenBank/DDBJ whole genome shotgun (WGS) entry which is preliminary data.</text>
</comment>
<dbReference type="InterPro" id="IPR039420">
    <property type="entry name" value="WalR-like"/>
</dbReference>
<dbReference type="PANTHER" id="PTHR48111:SF4">
    <property type="entry name" value="DNA-BINDING DUAL TRANSCRIPTIONAL REGULATOR OMPR"/>
    <property type="match status" value="1"/>
</dbReference>
<dbReference type="Proteomes" id="UP001592528">
    <property type="component" value="Unassembled WGS sequence"/>
</dbReference>
<dbReference type="Gene3D" id="1.10.10.10">
    <property type="entry name" value="Winged helix-like DNA-binding domain superfamily/Winged helix DNA-binding domain"/>
    <property type="match status" value="1"/>
</dbReference>
<dbReference type="CDD" id="cd00383">
    <property type="entry name" value="trans_reg_C"/>
    <property type="match status" value="1"/>
</dbReference>
<dbReference type="InterPro" id="IPR036388">
    <property type="entry name" value="WH-like_DNA-bd_sf"/>
</dbReference>
<keyword evidence="4" id="KW-0804">Transcription</keyword>
<dbReference type="PANTHER" id="PTHR48111">
    <property type="entry name" value="REGULATOR OF RPOS"/>
    <property type="match status" value="1"/>
</dbReference>
<evidence type="ECO:0000259" key="7">
    <source>
        <dbReference type="PROSITE" id="PS51755"/>
    </source>
</evidence>
<organism evidence="8 9">
    <name type="scientific">Streptacidiphilus cavernicola</name>
    <dbReference type="NCBI Taxonomy" id="3342716"/>
    <lineage>
        <taxon>Bacteria</taxon>
        <taxon>Bacillati</taxon>
        <taxon>Actinomycetota</taxon>
        <taxon>Actinomycetes</taxon>
        <taxon>Kitasatosporales</taxon>
        <taxon>Streptomycetaceae</taxon>
        <taxon>Streptacidiphilus</taxon>
    </lineage>
</organism>
<dbReference type="SUPFAM" id="SSF46894">
    <property type="entry name" value="C-terminal effector domain of the bipartite response regulators"/>
    <property type="match status" value="1"/>
</dbReference>
<keyword evidence="3 5" id="KW-0238">DNA-binding</keyword>
<dbReference type="InterPro" id="IPR016032">
    <property type="entry name" value="Sig_transdc_resp-reg_C-effctor"/>
</dbReference>
<dbReference type="SMART" id="SM00862">
    <property type="entry name" value="Trans_reg_C"/>
    <property type="match status" value="1"/>
</dbReference>
<dbReference type="PROSITE" id="PS51755">
    <property type="entry name" value="OMPR_PHOB"/>
    <property type="match status" value="1"/>
</dbReference>
<proteinExistence type="predicted"/>
<evidence type="ECO:0000256" key="1">
    <source>
        <dbReference type="ARBA" id="ARBA00022553"/>
    </source>
</evidence>
<evidence type="ECO:0000313" key="8">
    <source>
        <dbReference type="EMBL" id="MFC1407596.1"/>
    </source>
</evidence>
<protein>
    <submittedName>
        <fullName evidence="8">Winged helix-turn-helix domain-containing protein</fullName>
    </submittedName>
</protein>
<dbReference type="Pfam" id="PF00486">
    <property type="entry name" value="Trans_reg_C"/>
    <property type="match status" value="1"/>
</dbReference>
<keyword evidence="2" id="KW-0805">Transcription regulation</keyword>
<feature type="domain" description="OmpR/PhoB-type" evidence="7">
    <location>
        <begin position="128"/>
        <end position="226"/>
    </location>
</feature>
<evidence type="ECO:0000256" key="4">
    <source>
        <dbReference type="ARBA" id="ARBA00023163"/>
    </source>
</evidence>
<sequence>MSNVSPLATPHLRTVTSVIPAPGPVPATAQVAGVFRLPEGAVVAPWPQTALPALAGIEALTGGDTPMVGYLVLVPAESVPDAVRAAAVEAAAPVAPVTRLRAAQQSVPVQQSAPVQQPAPTPESALPAPQPVPARGLHLDADRRIAHIDGEPLELTYLEFELLTHLTANPHRVHTRDHLVTVVWGYGHIGDGRTVDVHIARLRRKLGAGYRQRIVTVRRVGYKYLPPKEG</sequence>
<evidence type="ECO:0000313" key="9">
    <source>
        <dbReference type="Proteomes" id="UP001592528"/>
    </source>
</evidence>
<keyword evidence="9" id="KW-1185">Reference proteome</keyword>
<feature type="compositionally biased region" description="Low complexity" evidence="6">
    <location>
        <begin position="108"/>
        <end position="118"/>
    </location>
</feature>
<gene>
    <name evidence="8" type="ORF">ACEZDJ_40620</name>
</gene>
<dbReference type="RefSeq" id="WP_232242893.1">
    <property type="nucleotide sequence ID" value="NZ_JBHEZZ010000052.1"/>
</dbReference>
<reference evidence="8 9" key="1">
    <citation type="submission" date="2024-09" db="EMBL/GenBank/DDBJ databases">
        <authorList>
            <person name="Lee S.D."/>
        </authorList>
    </citation>
    <scope>NUCLEOTIDE SEQUENCE [LARGE SCALE GENOMIC DNA]</scope>
    <source>
        <strain evidence="8 9">N1-5</strain>
    </source>
</reference>
<feature type="DNA-binding region" description="OmpR/PhoB-type" evidence="5">
    <location>
        <begin position="128"/>
        <end position="226"/>
    </location>
</feature>
<name>A0ABV6V1J3_9ACTN</name>
<dbReference type="InterPro" id="IPR001867">
    <property type="entry name" value="OmpR/PhoB-type_DNA-bd"/>
</dbReference>
<evidence type="ECO:0000256" key="2">
    <source>
        <dbReference type="ARBA" id="ARBA00023015"/>
    </source>
</evidence>
<evidence type="ECO:0000256" key="5">
    <source>
        <dbReference type="PROSITE-ProRule" id="PRU01091"/>
    </source>
</evidence>
<keyword evidence="1" id="KW-0597">Phosphoprotein</keyword>